<gene>
    <name evidence="1" type="ORF">CDAR_96981</name>
</gene>
<name>A0AAV4T471_9ARAC</name>
<dbReference type="AlphaFoldDB" id="A0AAV4T471"/>
<evidence type="ECO:0000313" key="1">
    <source>
        <dbReference type="EMBL" id="GIY41055.1"/>
    </source>
</evidence>
<protein>
    <submittedName>
        <fullName evidence="1">Uncharacterized protein</fullName>
    </submittedName>
</protein>
<accession>A0AAV4T471</accession>
<evidence type="ECO:0000313" key="2">
    <source>
        <dbReference type="Proteomes" id="UP001054837"/>
    </source>
</evidence>
<sequence>MIRLKYSLALVTNFDQPNWLWFFFMGLVWKRTEETSWFWSIDAIAGEHHLPVKIYGPLQRDILTLVWKSTEEKSWFWSIDAIAGERHLPVKIYGPLQKDNWTQAKDGKKKCNHVLGRGTSKCLICKRKRKKRGETVGSE</sequence>
<dbReference type="EMBL" id="BPLQ01009030">
    <property type="protein sequence ID" value="GIY41055.1"/>
    <property type="molecule type" value="Genomic_DNA"/>
</dbReference>
<reference evidence="1 2" key="1">
    <citation type="submission" date="2021-06" db="EMBL/GenBank/DDBJ databases">
        <title>Caerostris darwini draft genome.</title>
        <authorList>
            <person name="Kono N."/>
            <person name="Arakawa K."/>
        </authorList>
    </citation>
    <scope>NUCLEOTIDE SEQUENCE [LARGE SCALE GENOMIC DNA]</scope>
</reference>
<comment type="caution">
    <text evidence="1">The sequence shown here is derived from an EMBL/GenBank/DDBJ whole genome shotgun (WGS) entry which is preliminary data.</text>
</comment>
<keyword evidence="2" id="KW-1185">Reference proteome</keyword>
<organism evidence="1 2">
    <name type="scientific">Caerostris darwini</name>
    <dbReference type="NCBI Taxonomy" id="1538125"/>
    <lineage>
        <taxon>Eukaryota</taxon>
        <taxon>Metazoa</taxon>
        <taxon>Ecdysozoa</taxon>
        <taxon>Arthropoda</taxon>
        <taxon>Chelicerata</taxon>
        <taxon>Arachnida</taxon>
        <taxon>Araneae</taxon>
        <taxon>Araneomorphae</taxon>
        <taxon>Entelegynae</taxon>
        <taxon>Araneoidea</taxon>
        <taxon>Araneidae</taxon>
        <taxon>Caerostris</taxon>
    </lineage>
</organism>
<proteinExistence type="predicted"/>
<dbReference type="Proteomes" id="UP001054837">
    <property type="component" value="Unassembled WGS sequence"/>
</dbReference>